<gene>
    <name evidence="9" type="ORF">GH714_004016</name>
</gene>
<name>A0A6A6K7I8_HEVBR</name>
<dbReference type="GO" id="GO:0005634">
    <property type="term" value="C:nucleus"/>
    <property type="evidence" value="ECO:0007669"/>
    <property type="project" value="UniProtKB-SubCell"/>
</dbReference>
<keyword evidence="5" id="KW-0479">Metal-binding</keyword>
<evidence type="ECO:0000256" key="2">
    <source>
        <dbReference type="ARBA" id="ARBA00004123"/>
    </source>
</evidence>
<dbReference type="AlphaFoldDB" id="A0A6A6K7I8"/>
<dbReference type="PANTHER" id="PTHR22930">
    <property type="match status" value="1"/>
</dbReference>
<dbReference type="PANTHER" id="PTHR22930:SF291">
    <property type="entry name" value="EXPRESSED PROTEIN"/>
    <property type="match status" value="1"/>
</dbReference>
<keyword evidence="6" id="KW-0378">Hydrolase</keyword>
<proteinExistence type="inferred from homology"/>
<keyword evidence="10" id="KW-1185">Reference proteome</keyword>
<evidence type="ECO:0000259" key="8">
    <source>
        <dbReference type="Pfam" id="PF13359"/>
    </source>
</evidence>
<evidence type="ECO:0000256" key="4">
    <source>
        <dbReference type="ARBA" id="ARBA00022722"/>
    </source>
</evidence>
<evidence type="ECO:0000256" key="5">
    <source>
        <dbReference type="ARBA" id="ARBA00022723"/>
    </source>
</evidence>
<accession>A0A6A6K7I8</accession>
<reference evidence="9 10" key="1">
    <citation type="journal article" date="2020" name="Mol. Plant">
        <title>The Chromosome-Based Rubber Tree Genome Provides New Insights into Spurge Genome Evolution and Rubber Biosynthesis.</title>
        <authorList>
            <person name="Liu J."/>
            <person name="Shi C."/>
            <person name="Shi C.C."/>
            <person name="Li W."/>
            <person name="Zhang Q.J."/>
            <person name="Zhang Y."/>
            <person name="Li K."/>
            <person name="Lu H.F."/>
            <person name="Shi C."/>
            <person name="Zhu S.T."/>
            <person name="Xiao Z.Y."/>
            <person name="Nan H."/>
            <person name="Yue Y."/>
            <person name="Zhu X.G."/>
            <person name="Wu Y."/>
            <person name="Hong X.N."/>
            <person name="Fan G.Y."/>
            <person name="Tong Y."/>
            <person name="Zhang D."/>
            <person name="Mao C.L."/>
            <person name="Liu Y.L."/>
            <person name="Hao S.J."/>
            <person name="Liu W.Q."/>
            <person name="Lv M.Q."/>
            <person name="Zhang H.B."/>
            <person name="Liu Y."/>
            <person name="Hu-Tang G.R."/>
            <person name="Wang J.P."/>
            <person name="Wang J.H."/>
            <person name="Sun Y.H."/>
            <person name="Ni S.B."/>
            <person name="Chen W.B."/>
            <person name="Zhang X.C."/>
            <person name="Jiao Y.N."/>
            <person name="Eichler E.E."/>
            <person name="Li G.H."/>
            <person name="Liu X."/>
            <person name="Gao L.Z."/>
        </authorList>
    </citation>
    <scope>NUCLEOTIDE SEQUENCE [LARGE SCALE GENOMIC DNA]</scope>
    <source>
        <strain evidence="10">cv. GT1</strain>
        <tissue evidence="9">Leaf</tissue>
    </source>
</reference>
<sequence length="485" mass="55742">MVLVLGLQGLWIVWDEFSKRIMRLVLKSKTRMAYAIGSMLTMFSIEMQLKSSTNAIETFSYLVLDNYSTAAYLNGLLMKYIINDLFKCNVTLELASGFQSPSKSLDKFEQVFRITRKTFNYICSLVKEDLTAKSREFTFLNGKVLSLHDQVAVALRRLGSGDSLVTVADSFGLNHSTVSQVTWRFVEAMEESGLQHLKWPSSESEMTKIKSKFEKIRGLPNCCGVTETTHIMMLLPSSDPSSNVWLDHEKNHSMILQVVVDPEMRFLDIVTGWPGKMQDWVVFQSSNFYKLCERGERLNGKKLQLSEGSEIREYIIGDAGFPLLPYLIVPYEGQELSEPKAQFNKWHSATQMVAHRALARLKEMWRIIHGVMWRPDKHRLPRIILVCCLLHNIIIDLEDEAQDDIPLSHEHDPDYQQQICESVDIKGVYLRDKLSLYLSGRCHHEHFLFSTAWLATEEVNCYLRVLLDISLNACYKDAVSFPFLL</sequence>
<dbReference type="GO" id="GO:0004518">
    <property type="term" value="F:nuclease activity"/>
    <property type="evidence" value="ECO:0007669"/>
    <property type="project" value="UniProtKB-KW"/>
</dbReference>
<dbReference type="Pfam" id="PF13359">
    <property type="entry name" value="DDE_Tnp_4"/>
    <property type="match status" value="1"/>
</dbReference>
<evidence type="ECO:0000256" key="6">
    <source>
        <dbReference type="ARBA" id="ARBA00022801"/>
    </source>
</evidence>
<evidence type="ECO:0000313" key="9">
    <source>
        <dbReference type="EMBL" id="KAF2283409.1"/>
    </source>
</evidence>
<organism evidence="9 10">
    <name type="scientific">Hevea brasiliensis</name>
    <name type="common">Para rubber tree</name>
    <name type="synonym">Siphonia brasiliensis</name>
    <dbReference type="NCBI Taxonomy" id="3981"/>
    <lineage>
        <taxon>Eukaryota</taxon>
        <taxon>Viridiplantae</taxon>
        <taxon>Streptophyta</taxon>
        <taxon>Embryophyta</taxon>
        <taxon>Tracheophyta</taxon>
        <taxon>Spermatophyta</taxon>
        <taxon>Magnoliopsida</taxon>
        <taxon>eudicotyledons</taxon>
        <taxon>Gunneridae</taxon>
        <taxon>Pentapetalae</taxon>
        <taxon>rosids</taxon>
        <taxon>fabids</taxon>
        <taxon>Malpighiales</taxon>
        <taxon>Euphorbiaceae</taxon>
        <taxon>Crotonoideae</taxon>
        <taxon>Micrandreae</taxon>
        <taxon>Hevea</taxon>
    </lineage>
</organism>
<evidence type="ECO:0000256" key="3">
    <source>
        <dbReference type="ARBA" id="ARBA00006958"/>
    </source>
</evidence>
<evidence type="ECO:0000256" key="1">
    <source>
        <dbReference type="ARBA" id="ARBA00001968"/>
    </source>
</evidence>
<comment type="cofactor">
    <cofactor evidence="1">
        <name>a divalent metal cation</name>
        <dbReference type="ChEBI" id="CHEBI:60240"/>
    </cofactor>
</comment>
<dbReference type="GO" id="GO:0046872">
    <property type="term" value="F:metal ion binding"/>
    <property type="evidence" value="ECO:0007669"/>
    <property type="project" value="UniProtKB-KW"/>
</dbReference>
<comment type="similarity">
    <text evidence="3">Belongs to the HARBI1 family.</text>
</comment>
<protein>
    <recommendedName>
        <fullName evidence="8">DDE Tnp4 domain-containing protein</fullName>
    </recommendedName>
</protein>
<comment type="caution">
    <text evidence="9">The sequence shown here is derived from an EMBL/GenBank/DDBJ whole genome shotgun (WGS) entry which is preliminary data.</text>
</comment>
<dbReference type="InterPro" id="IPR027806">
    <property type="entry name" value="HARBI1_dom"/>
</dbReference>
<dbReference type="Proteomes" id="UP000467840">
    <property type="component" value="Chromosome 12"/>
</dbReference>
<dbReference type="EMBL" id="JAAGAX010000018">
    <property type="protein sequence ID" value="KAF2283409.1"/>
    <property type="molecule type" value="Genomic_DNA"/>
</dbReference>
<evidence type="ECO:0000313" key="10">
    <source>
        <dbReference type="Proteomes" id="UP000467840"/>
    </source>
</evidence>
<evidence type="ECO:0000256" key="7">
    <source>
        <dbReference type="ARBA" id="ARBA00023242"/>
    </source>
</evidence>
<dbReference type="InterPro" id="IPR045249">
    <property type="entry name" value="HARBI1-like"/>
</dbReference>
<keyword evidence="7" id="KW-0539">Nucleus</keyword>
<dbReference type="GO" id="GO:0016787">
    <property type="term" value="F:hydrolase activity"/>
    <property type="evidence" value="ECO:0007669"/>
    <property type="project" value="UniProtKB-KW"/>
</dbReference>
<keyword evidence="4" id="KW-0540">Nuclease</keyword>
<feature type="domain" description="DDE Tnp4" evidence="8">
    <location>
        <begin position="228"/>
        <end position="392"/>
    </location>
</feature>
<comment type="subcellular location">
    <subcellularLocation>
        <location evidence="2">Nucleus</location>
    </subcellularLocation>
</comment>